<dbReference type="GO" id="GO:0004497">
    <property type="term" value="F:monooxygenase activity"/>
    <property type="evidence" value="ECO:0007669"/>
    <property type="project" value="UniProtKB-KW"/>
</dbReference>
<dbReference type="InterPro" id="IPR017972">
    <property type="entry name" value="Cyt_P450_CS"/>
</dbReference>
<dbReference type="PANTHER" id="PTHR47944">
    <property type="entry name" value="CYTOCHROME P450 98A9"/>
    <property type="match status" value="1"/>
</dbReference>
<dbReference type="GeneID" id="9638917"/>
<keyword evidence="6 8" id="KW-0408">Iron</keyword>
<dbReference type="OrthoDB" id="442633at2759"/>
<evidence type="ECO:0000256" key="5">
    <source>
        <dbReference type="ARBA" id="ARBA00023002"/>
    </source>
</evidence>
<evidence type="ECO:0000313" key="10">
    <source>
        <dbReference type="EMBL" id="EFJ10177.1"/>
    </source>
</evidence>
<keyword evidence="7 9" id="KW-0503">Monooxygenase</keyword>
<evidence type="ECO:0000313" key="11">
    <source>
        <dbReference type="Proteomes" id="UP000001514"/>
    </source>
</evidence>
<evidence type="ECO:0000256" key="6">
    <source>
        <dbReference type="ARBA" id="ARBA00023004"/>
    </source>
</evidence>
<evidence type="ECO:0000256" key="2">
    <source>
        <dbReference type="ARBA" id="ARBA00010617"/>
    </source>
</evidence>
<sequence length="501" mass="56421">MEVFLLLLVVITFGFFLRTRNRNNILPPGPLAIPFVGHLHLLLKGHPHVVLKALAEKYGPVMFLRFGVVPIVVVSSSQSAVEFLKVQDKVFTSRPRFLSAGRLLLGFDGEDMVFAPYGMRWKQLRRLCTTKLFTARNFADVRMSEVRSLVRAIQAFGEASPNSALDLRTKFKHLTFNIITRMLMSKRYFEGDTADSKEAEEFIYLMEESFSLAGAFPVSDYLPYSFVKWLNMNQDDRIKTLSVRSRQFVDKIITEHELRSPTCSDDFLGLLLKLRSTEDVLQRNTIRGLMINLLQAATDTSSVSLEWTLAELINHPACMSMVQDEIASVVGSNRMVEERDISKLPYLQAIVKESLRLHPPGPLLLPRECSKTCEVMGYKIPEATTLMVNAYAIGRDPKVWKEPLKFKPERFLDYSCFDVGGNNLDVIPFGAGSRACPGISIAFSILHLALANLVHAFHWTLPAEVVHVDTSNEKYGLTVTLAKKLEAIPLCKIDTIVCGDE</sequence>
<evidence type="ECO:0000256" key="7">
    <source>
        <dbReference type="ARBA" id="ARBA00023033"/>
    </source>
</evidence>
<keyword evidence="3 8" id="KW-0349">Heme</keyword>
<reference evidence="10 11" key="1">
    <citation type="journal article" date="2011" name="Science">
        <title>The Selaginella genome identifies genetic changes associated with the evolution of vascular plants.</title>
        <authorList>
            <person name="Banks J.A."/>
            <person name="Nishiyama T."/>
            <person name="Hasebe M."/>
            <person name="Bowman J.L."/>
            <person name="Gribskov M."/>
            <person name="dePamphilis C."/>
            <person name="Albert V.A."/>
            <person name="Aono N."/>
            <person name="Aoyama T."/>
            <person name="Ambrose B.A."/>
            <person name="Ashton N.W."/>
            <person name="Axtell M.J."/>
            <person name="Barker E."/>
            <person name="Barker M.S."/>
            <person name="Bennetzen J.L."/>
            <person name="Bonawitz N.D."/>
            <person name="Chapple C."/>
            <person name="Cheng C."/>
            <person name="Correa L.G."/>
            <person name="Dacre M."/>
            <person name="DeBarry J."/>
            <person name="Dreyer I."/>
            <person name="Elias M."/>
            <person name="Engstrom E.M."/>
            <person name="Estelle M."/>
            <person name="Feng L."/>
            <person name="Finet C."/>
            <person name="Floyd S.K."/>
            <person name="Frommer W.B."/>
            <person name="Fujita T."/>
            <person name="Gramzow L."/>
            <person name="Gutensohn M."/>
            <person name="Harholt J."/>
            <person name="Hattori M."/>
            <person name="Heyl A."/>
            <person name="Hirai T."/>
            <person name="Hiwatashi Y."/>
            <person name="Ishikawa M."/>
            <person name="Iwata M."/>
            <person name="Karol K.G."/>
            <person name="Koehler B."/>
            <person name="Kolukisaoglu U."/>
            <person name="Kubo M."/>
            <person name="Kurata T."/>
            <person name="Lalonde S."/>
            <person name="Li K."/>
            <person name="Li Y."/>
            <person name="Litt A."/>
            <person name="Lyons E."/>
            <person name="Manning G."/>
            <person name="Maruyama T."/>
            <person name="Michael T.P."/>
            <person name="Mikami K."/>
            <person name="Miyazaki S."/>
            <person name="Morinaga S."/>
            <person name="Murata T."/>
            <person name="Mueller-Roeber B."/>
            <person name="Nelson D.R."/>
            <person name="Obara M."/>
            <person name="Oguri Y."/>
            <person name="Olmstead R.G."/>
            <person name="Onodera N."/>
            <person name="Petersen B.L."/>
            <person name="Pils B."/>
            <person name="Prigge M."/>
            <person name="Rensing S.A."/>
            <person name="Riano-Pachon D.M."/>
            <person name="Roberts A.W."/>
            <person name="Sato Y."/>
            <person name="Scheller H.V."/>
            <person name="Schulz B."/>
            <person name="Schulz C."/>
            <person name="Shakirov E.V."/>
            <person name="Shibagaki N."/>
            <person name="Shinohara N."/>
            <person name="Shippen D.E."/>
            <person name="Soerensen I."/>
            <person name="Sotooka R."/>
            <person name="Sugimoto N."/>
            <person name="Sugita M."/>
            <person name="Sumikawa N."/>
            <person name="Tanurdzic M."/>
            <person name="Theissen G."/>
            <person name="Ulvskov P."/>
            <person name="Wakazuki S."/>
            <person name="Weng J.K."/>
            <person name="Willats W.W."/>
            <person name="Wipf D."/>
            <person name="Wolf P.G."/>
            <person name="Yang L."/>
            <person name="Zimmer A.D."/>
            <person name="Zhu Q."/>
            <person name="Mitros T."/>
            <person name="Hellsten U."/>
            <person name="Loque D."/>
            <person name="Otillar R."/>
            <person name="Salamov A."/>
            <person name="Schmutz J."/>
            <person name="Shapiro H."/>
            <person name="Lindquist E."/>
            <person name="Lucas S."/>
            <person name="Rokhsar D."/>
            <person name="Grigoriev I.V."/>
        </authorList>
    </citation>
    <scope>NUCLEOTIDE SEQUENCE [LARGE SCALE GENOMIC DNA]</scope>
</reference>
<name>D8SZA9_SELML</name>
<keyword evidence="4 8" id="KW-0479">Metal-binding</keyword>
<protein>
    <submittedName>
        <fullName evidence="10">Uncharacterized protein CYP793A1</fullName>
    </submittedName>
</protein>
<dbReference type="HOGENOM" id="CLU_001570_4_0_1"/>
<dbReference type="Gramene" id="EFJ10177">
    <property type="protein sequence ID" value="EFJ10177"/>
    <property type="gene ID" value="SELMODRAFT_128485"/>
</dbReference>
<dbReference type="InterPro" id="IPR002401">
    <property type="entry name" value="Cyt_P450_E_grp-I"/>
</dbReference>
<dbReference type="Proteomes" id="UP000001514">
    <property type="component" value="Unassembled WGS sequence"/>
</dbReference>
<dbReference type="PRINTS" id="PR00385">
    <property type="entry name" value="P450"/>
</dbReference>
<proteinExistence type="inferred from homology"/>
<dbReference type="AlphaFoldDB" id="D8SZA9"/>
<keyword evidence="5 9" id="KW-0560">Oxidoreductase</keyword>
<dbReference type="InterPro" id="IPR001128">
    <property type="entry name" value="Cyt_P450"/>
</dbReference>
<evidence type="ECO:0000256" key="9">
    <source>
        <dbReference type="RuleBase" id="RU000461"/>
    </source>
</evidence>
<accession>D8SZA9</accession>
<dbReference type="PRINTS" id="PR00463">
    <property type="entry name" value="EP450I"/>
</dbReference>
<dbReference type="GO" id="GO:0016705">
    <property type="term" value="F:oxidoreductase activity, acting on paired donors, with incorporation or reduction of molecular oxygen"/>
    <property type="evidence" value="ECO:0007669"/>
    <property type="project" value="InterPro"/>
</dbReference>
<keyword evidence="11" id="KW-1185">Reference proteome</keyword>
<dbReference type="SUPFAM" id="SSF48264">
    <property type="entry name" value="Cytochrome P450"/>
    <property type="match status" value="1"/>
</dbReference>
<gene>
    <name evidence="10" type="primary">CYP793A1</name>
    <name evidence="10" type="ORF">SELMODRAFT_128485</name>
</gene>
<evidence type="ECO:0000256" key="3">
    <source>
        <dbReference type="ARBA" id="ARBA00022617"/>
    </source>
</evidence>
<evidence type="ECO:0000256" key="4">
    <source>
        <dbReference type="ARBA" id="ARBA00022723"/>
    </source>
</evidence>
<dbReference type="KEGG" id="smo:SELMODRAFT_128485"/>
<comment type="similarity">
    <text evidence="2 9">Belongs to the cytochrome P450 family.</text>
</comment>
<evidence type="ECO:0000256" key="1">
    <source>
        <dbReference type="ARBA" id="ARBA00001971"/>
    </source>
</evidence>
<dbReference type="PROSITE" id="PS00086">
    <property type="entry name" value="CYTOCHROME_P450"/>
    <property type="match status" value="1"/>
</dbReference>
<dbReference type="InterPro" id="IPR036396">
    <property type="entry name" value="Cyt_P450_sf"/>
</dbReference>
<comment type="cofactor">
    <cofactor evidence="1 8">
        <name>heme</name>
        <dbReference type="ChEBI" id="CHEBI:30413"/>
    </cofactor>
</comment>
<evidence type="ECO:0000256" key="8">
    <source>
        <dbReference type="PIRSR" id="PIRSR602401-1"/>
    </source>
</evidence>
<dbReference type="GO" id="GO:0044550">
    <property type="term" value="P:secondary metabolite biosynthetic process"/>
    <property type="evidence" value="ECO:0007669"/>
    <property type="project" value="UniProtKB-ARBA"/>
</dbReference>
<dbReference type="GO" id="GO:0020037">
    <property type="term" value="F:heme binding"/>
    <property type="evidence" value="ECO:0007669"/>
    <property type="project" value="InterPro"/>
</dbReference>
<dbReference type="Gene3D" id="1.10.630.10">
    <property type="entry name" value="Cytochrome P450"/>
    <property type="match status" value="1"/>
</dbReference>
<dbReference type="eggNOG" id="KOG0156">
    <property type="taxonomic scope" value="Eukaryota"/>
</dbReference>
<organism evidence="11">
    <name type="scientific">Selaginella moellendorffii</name>
    <name type="common">Spikemoss</name>
    <dbReference type="NCBI Taxonomy" id="88036"/>
    <lineage>
        <taxon>Eukaryota</taxon>
        <taxon>Viridiplantae</taxon>
        <taxon>Streptophyta</taxon>
        <taxon>Embryophyta</taxon>
        <taxon>Tracheophyta</taxon>
        <taxon>Lycopodiopsida</taxon>
        <taxon>Selaginellales</taxon>
        <taxon>Selaginellaceae</taxon>
        <taxon>Selaginella</taxon>
    </lineage>
</organism>
<dbReference type="CDD" id="cd20618">
    <property type="entry name" value="CYP71_clan"/>
    <property type="match status" value="1"/>
</dbReference>
<dbReference type="EMBL" id="GL377655">
    <property type="protein sequence ID" value="EFJ10177.1"/>
    <property type="molecule type" value="Genomic_DNA"/>
</dbReference>
<dbReference type="Pfam" id="PF00067">
    <property type="entry name" value="p450"/>
    <property type="match status" value="1"/>
</dbReference>
<feature type="binding site" description="axial binding residue" evidence="8">
    <location>
        <position position="436"/>
    </location>
    <ligand>
        <name>heme</name>
        <dbReference type="ChEBI" id="CHEBI:30413"/>
    </ligand>
    <ligandPart>
        <name>Fe</name>
        <dbReference type="ChEBI" id="CHEBI:18248"/>
    </ligandPart>
</feature>
<dbReference type="STRING" id="88036.D8SZA9"/>
<dbReference type="FunFam" id="1.10.630.10:FF:000126">
    <property type="entry name" value="Predicted protein"/>
    <property type="match status" value="1"/>
</dbReference>
<dbReference type="PANTHER" id="PTHR47944:SF4">
    <property type="entry name" value="OS09G0441700 PROTEIN"/>
    <property type="match status" value="1"/>
</dbReference>
<dbReference type="GO" id="GO:0005506">
    <property type="term" value="F:iron ion binding"/>
    <property type="evidence" value="ECO:0007669"/>
    <property type="project" value="InterPro"/>
</dbReference>
<dbReference type="InParanoid" id="D8SZA9"/>